<feature type="region of interest" description="Disordered" evidence="6">
    <location>
        <begin position="200"/>
        <end position="334"/>
    </location>
</feature>
<dbReference type="InterPro" id="IPR006973">
    <property type="entry name" value="Cwf_Cwc_15"/>
</dbReference>
<evidence type="ECO:0000256" key="3">
    <source>
        <dbReference type="ARBA" id="ARBA00008626"/>
    </source>
</evidence>
<dbReference type="Pfam" id="PF04889">
    <property type="entry name" value="Cwf_Cwc_15"/>
    <property type="match status" value="1"/>
</dbReference>
<sequence>MSRHHPDLVMCRKQPGIAIGRLCDKCDGKCPVCDSYVRPTTLVRICDECSFGNYQNKCIVCGGEGISDAFYCFECTRLEKDRDGCPKIINLGSSRTDLFYARSATSTRNMTTAHRPTFDPAQGKETRKGPQYHQRLLPAHTVLKVRYARHSHSSNTTLTSTSTGNAYGITFTRKPGQGGDADAKRDLRAELLKAEKAHYAKVRGEGSSSTRDDDDLTTATATTRRVDDRMRDSDDEDEDETPEAKRRRILEESRDLDADSDGSRGGSDGEGSSSEEDSDEDSEDETAELMRELEKIKKERAEAKEKEERELAAEEEAQREVDIARGNPLLNPKSFSVKRRWDDDVIFKNQARGVSEKGKKKEFVNDLLRSDFHRKFMNKYVR</sequence>
<dbReference type="Pfam" id="PF03660">
    <property type="entry name" value="PHF5"/>
    <property type="match status" value="1"/>
</dbReference>
<keyword evidence="5" id="KW-0508">mRNA splicing</keyword>
<keyword evidence="8" id="KW-1185">Reference proteome</keyword>
<dbReference type="PANTHER" id="PTHR12718:SF2">
    <property type="entry name" value="SPLICEOSOME-ASSOCIATED PROTEIN CWC15 HOMOLOG"/>
    <property type="match status" value="1"/>
</dbReference>
<comment type="similarity">
    <text evidence="3">Belongs to the PHF5 family.</text>
</comment>
<evidence type="ECO:0000256" key="4">
    <source>
        <dbReference type="ARBA" id="ARBA00022664"/>
    </source>
</evidence>
<dbReference type="AlphaFoldDB" id="A0AAD6J285"/>
<evidence type="ECO:0000256" key="1">
    <source>
        <dbReference type="ARBA" id="ARBA00003777"/>
    </source>
</evidence>
<evidence type="ECO:0000256" key="2">
    <source>
        <dbReference type="ARBA" id="ARBA00006644"/>
    </source>
</evidence>
<evidence type="ECO:0000256" key="6">
    <source>
        <dbReference type="SAM" id="MobiDB-lite"/>
    </source>
</evidence>
<proteinExistence type="inferred from homology"/>
<organism evidence="7 8">
    <name type="scientific">Drechslerella dactyloides</name>
    <name type="common">Nematode-trapping fungus</name>
    <name type="synonym">Arthrobotrys dactyloides</name>
    <dbReference type="NCBI Taxonomy" id="74499"/>
    <lineage>
        <taxon>Eukaryota</taxon>
        <taxon>Fungi</taxon>
        <taxon>Dikarya</taxon>
        <taxon>Ascomycota</taxon>
        <taxon>Pezizomycotina</taxon>
        <taxon>Orbiliomycetes</taxon>
        <taxon>Orbiliales</taxon>
        <taxon>Orbiliaceae</taxon>
        <taxon>Drechslerella</taxon>
    </lineage>
</organism>
<evidence type="ECO:0000313" key="7">
    <source>
        <dbReference type="EMBL" id="KAJ6263173.1"/>
    </source>
</evidence>
<feature type="compositionally biased region" description="Acidic residues" evidence="6">
    <location>
        <begin position="273"/>
        <end position="287"/>
    </location>
</feature>
<dbReference type="Proteomes" id="UP001221413">
    <property type="component" value="Unassembled WGS sequence"/>
</dbReference>
<comment type="function">
    <text evidence="1">Involved in pre-mRNA splicing.</text>
</comment>
<feature type="compositionally biased region" description="Basic and acidic residues" evidence="6">
    <location>
        <begin position="288"/>
        <end position="323"/>
    </location>
</feature>
<dbReference type="GO" id="GO:0003723">
    <property type="term" value="F:RNA binding"/>
    <property type="evidence" value="ECO:0007669"/>
    <property type="project" value="TreeGrafter"/>
</dbReference>
<dbReference type="InterPro" id="IPR005345">
    <property type="entry name" value="PHF5"/>
</dbReference>
<dbReference type="GO" id="GO:0045292">
    <property type="term" value="P:mRNA cis splicing, via spliceosome"/>
    <property type="evidence" value="ECO:0007669"/>
    <property type="project" value="TreeGrafter"/>
</dbReference>
<reference evidence="7" key="1">
    <citation type="submission" date="2023-01" db="EMBL/GenBank/DDBJ databases">
        <title>The chitinases involved in constricting ring structure development in the nematode-trapping fungus Drechslerella dactyloides.</title>
        <authorList>
            <person name="Wang R."/>
            <person name="Zhang L."/>
            <person name="Tang P."/>
            <person name="Li S."/>
            <person name="Liang L."/>
        </authorList>
    </citation>
    <scope>NUCLEOTIDE SEQUENCE</scope>
    <source>
        <strain evidence="7">YMF1.00031</strain>
    </source>
</reference>
<feature type="region of interest" description="Disordered" evidence="6">
    <location>
        <begin position="109"/>
        <end position="130"/>
    </location>
</feature>
<comment type="similarity">
    <text evidence="2">Belongs to the CWC15 family.</text>
</comment>
<name>A0AAD6J285_DREDA</name>
<gene>
    <name evidence="7" type="ORF">Dda_1734</name>
</gene>
<dbReference type="GO" id="GO:0071013">
    <property type="term" value="C:catalytic step 2 spliceosome"/>
    <property type="evidence" value="ECO:0007669"/>
    <property type="project" value="TreeGrafter"/>
</dbReference>
<evidence type="ECO:0000313" key="8">
    <source>
        <dbReference type="Proteomes" id="UP001221413"/>
    </source>
</evidence>
<dbReference type="PANTHER" id="PTHR12718">
    <property type="entry name" value="CELL CYCLE CONTROL PROTEIN CWF15"/>
    <property type="match status" value="1"/>
</dbReference>
<keyword evidence="4" id="KW-0507">mRNA processing</keyword>
<feature type="region of interest" description="Disordered" evidence="6">
    <location>
        <begin position="150"/>
        <end position="182"/>
    </location>
</feature>
<evidence type="ECO:0000256" key="5">
    <source>
        <dbReference type="ARBA" id="ARBA00023187"/>
    </source>
</evidence>
<accession>A0AAD6J285</accession>
<comment type="caution">
    <text evidence="7">The sequence shown here is derived from an EMBL/GenBank/DDBJ whole genome shotgun (WGS) entry which is preliminary data.</text>
</comment>
<feature type="compositionally biased region" description="Low complexity" evidence="6">
    <location>
        <begin position="153"/>
        <end position="163"/>
    </location>
</feature>
<dbReference type="EMBL" id="JAQGDS010000002">
    <property type="protein sequence ID" value="KAJ6263173.1"/>
    <property type="molecule type" value="Genomic_DNA"/>
</dbReference>
<protein>
    <submittedName>
        <fullName evidence="7">Pre-mRNA-splicing factor</fullName>
    </submittedName>
</protein>